<feature type="region of interest" description="Disordered" evidence="4">
    <location>
        <begin position="1"/>
        <end position="25"/>
    </location>
</feature>
<dbReference type="SUPFAM" id="SSF46785">
    <property type="entry name" value="Winged helix' DNA-binding domain"/>
    <property type="match status" value="1"/>
</dbReference>
<dbReference type="AlphaFoldDB" id="A0A1M6CJA1"/>
<dbReference type="Proteomes" id="UP000184452">
    <property type="component" value="Unassembled WGS sequence"/>
</dbReference>
<organism evidence="6 7">
    <name type="scientific">Nocardiopsis flavescens</name>
    <dbReference type="NCBI Taxonomy" id="758803"/>
    <lineage>
        <taxon>Bacteria</taxon>
        <taxon>Bacillati</taxon>
        <taxon>Actinomycetota</taxon>
        <taxon>Actinomycetes</taxon>
        <taxon>Streptosporangiales</taxon>
        <taxon>Nocardiopsidaceae</taxon>
        <taxon>Nocardiopsis</taxon>
    </lineage>
</organism>
<keyword evidence="2 6" id="KW-0238">DNA-binding</keyword>
<keyword evidence="7" id="KW-1185">Reference proteome</keyword>
<dbReference type="Gene3D" id="1.10.10.10">
    <property type="entry name" value="Winged helix-like DNA-binding domain superfamily/Winged helix DNA-binding domain"/>
    <property type="match status" value="1"/>
</dbReference>
<evidence type="ECO:0000256" key="2">
    <source>
        <dbReference type="ARBA" id="ARBA00023125"/>
    </source>
</evidence>
<feature type="compositionally biased region" description="Basic and acidic residues" evidence="4">
    <location>
        <begin position="1"/>
        <end position="11"/>
    </location>
</feature>
<evidence type="ECO:0000256" key="4">
    <source>
        <dbReference type="SAM" id="MobiDB-lite"/>
    </source>
</evidence>
<dbReference type="OrthoDB" id="9800966at2"/>
<name>A0A1M6CJA1_9ACTN</name>
<dbReference type="InterPro" id="IPR002577">
    <property type="entry name" value="HTH_HxlR"/>
</dbReference>
<dbReference type="PANTHER" id="PTHR33204">
    <property type="entry name" value="TRANSCRIPTIONAL REGULATOR, MARR FAMILY"/>
    <property type="match status" value="1"/>
</dbReference>
<dbReference type="PROSITE" id="PS51118">
    <property type="entry name" value="HTH_HXLR"/>
    <property type="match status" value="1"/>
</dbReference>
<dbReference type="STRING" id="758803.SAMN05421803_101721"/>
<dbReference type="GO" id="GO:0003677">
    <property type="term" value="F:DNA binding"/>
    <property type="evidence" value="ECO:0007669"/>
    <property type="project" value="UniProtKB-KW"/>
</dbReference>
<dbReference type="RefSeq" id="WP_073374793.1">
    <property type="nucleotide sequence ID" value="NZ_FQZK01000001.1"/>
</dbReference>
<keyword evidence="1" id="KW-0805">Transcription regulation</keyword>
<dbReference type="InterPro" id="IPR036388">
    <property type="entry name" value="WH-like_DNA-bd_sf"/>
</dbReference>
<dbReference type="EMBL" id="FQZK01000001">
    <property type="protein sequence ID" value="SHI60941.1"/>
    <property type="molecule type" value="Genomic_DNA"/>
</dbReference>
<protein>
    <submittedName>
        <fullName evidence="6">DNA-binding transcriptional regulator, HxlR family</fullName>
    </submittedName>
</protein>
<dbReference type="InterPro" id="IPR036390">
    <property type="entry name" value="WH_DNA-bd_sf"/>
</dbReference>
<evidence type="ECO:0000313" key="6">
    <source>
        <dbReference type="EMBL" id="SHI60941.1"/>
    </source>
</evidence>
<evidence type="ECO:0000313" key="7">
    <source>
        <dbReference type="Proteomes" id="UP000184452"/>
    </source>
</evidence>
<accession>A0A1M6CJA1</accession>
<evidence type="ECO:0000259" key="5">
    <source>
        <dbReference type="PROSITE" id="PS51118"/>
    </source>
</evidence>
<dbReference type="Pfam" id="PF01638">
    <property type="entry name" value="HxlR"/>
    <property type="match status" value="1"/>
</dbReference>
<feature type="domain" description="HTH hxlR-type" evidence="5">
    <location>
        <begin position="34"/>
        <end position="133"/>
    </location>
</feature>
<evidence type="ECO:0000256" key="1">
    <source>
        <dbReference type="ARBA" id="ARBA00023015"/>
    </source>
</evidence>
<keyword evidence="3" id="KW-0804">Transcription</keyword>
<evidence type="ECO:0000256" key="3">
    <source>
        <dbReference type="ARBA" id="ARBA00023163"/>
    </source>
</evidence>
<gene>
    <name evidence="6" type="ORF">SAMN05421803_101721</name>
</gene>
<reference evidence="6 7" key="1">
    <citation type="submission" date="2016-11" db="EMBL/GenBank/DDBJ databases">
        <authorList>
            <person name="Jaros S."/>
            <person name="Januszkiewicz K."/>
            <person name="Wedrychowicz H."/>
        </authorList>
    </citation>
    <scope>NUCLEOTIDE SEQUENCE [LARGE SCALE GENOMIC DNA]</scope>
    <source>
        <strain evidence="6 7">CGMCC 4.5723</strain>
    </source>
</reference>
<proteinExistence type="predicted"/>
<sequence length="139" mass="15474">MADPRPDDERTAPVPPAAPGGADEDFEHIDDSVCRSFQRAVEVVGGKWTASVLLASMRGARRFVEYRARIPGISNQLLSQRLRELQSRGLIDRTVVPTTPVQILYRPTERGAGLMRVLHPLIEWSVENDAGRRTAADDR</sequence>